<keyword evidence="3" id="KW-1185">Reference proteome</keyword>
<evidence type="ECO:0000313" key="2">
    <source>
        <dbReference type="EMBL" id="KAK4096030.1"/>
    </source>
</evidence>
<name>A0AAN6PQD5_9PEZI</name>
<gene>
    <name evidence="2" type="ORF">N658DRAFT_502035</name>
</gene>
<evidence type="ECO:0000256" key="1">
    <source>
        <dbReference type="SAM" id="MobiDB-lite"/>
    </source>
</evidence>
<evidence type="ECO:0000313" key="3">
    <source>
        <dbReference type="Proteomes" id="UP001305647"/>
    </source>
</evidence>
<proteinExistence type="predicted"/>
<dbReference type="AlphaFoldDB" id="A0AAN6PQD5"/>
<reference evidence="2" key="1">
    <citation type="journal article" date="2023" name="Mol. Phylogenet. Evol.">
        <title>Genome-scale phylogeny and comparative genomics of the fungal order Sordariales.</title>
        <authorList>
            <person name="Hensen N."/>
            <person name="Bonometti L."/>
            <person name="Westerberg I."/>
            <person name="Brannstrom I.O."/>
            <person name="Guillou S."/>
            <person name="Cros-Aarteil S."/>
            <person name="Calhoun S."/>
            <person name="Haridas S."/>
            <person name="Kuo A."/>
            <person name="Mondo S."/>
            <person name="Pangilinan J."/>
            <person name="Riley R."/>
            <person name="LaButti K."/>
            <person name="Andreopoulos B."/>
            <person name="Lipzen A."/>
            <person name="Chen C."/>
            <person name="Yan M."/>
            <person name="Daum C."/>
            <person name="Ng V."/>
            <person name="Clum A."/>
            <person name="Steindorff A."/>
            <person name="Ohm R.A."/>
            <person name="Martin F."/>
            <person name="Silar P."/>
            <person name="Natvig D.O."/>
            <person name="Lalanne C."/>
            <person name="Gautier V."/>
            <person name="Ament-Velasquez S.L."/>
            <person name="Kruys A."/>
            <person name="Hutchinson M.I."/>
            <person name="Powell A.J."/>
            <person name="Barry K."/>
            <person name="Miller A.N."/>
            <person name="Grigoriev I.V."/>
            <person name="Debuchy R."/>
            <person name="Gladieux P."/>
            <person name="Hiltunen Thoren M."/>
            <person name="Johannesson H."/>
        </authorList>
    </citation>
    <scope>NUCLEOTIDE SEQUENCE</scope>
    <source>
        <strain evidence="2">CBS 757.83</strain>
    </source>
</reference>
<accession>A0AAN6PQD5</accession>
<organism evidence="2 3">
    <name type="scientific">Parathielavia hyrcaniae</name>
    <dbReference type="NCBI Taxonomy" id="113614"/>
    <lineage>
        <taxon>Eukaryota</taxon>
        <taxon>Fungi</taxon>
        <taxon>Dikarya</taxon>
        <taxon>Ascomycota</taxon>
        <taxon>Pezizomycotina</taxon>
        <taxon>Sordariomycetes</taxon>
        <taxon>Sordariomycetidae</taxon>
        <taxon>Sordariales</taxon>
        <taxon>Chaetomiaceae</taxon>
        <taxon>Parathielavia</taxon>
    </lineage>
</organism>
<protein>
    <submittedName>
        <fullName evidence="2">Uncharacterized protein</fullName>
    </submittedName>
</protein>
<reference evidence="2" key="2">
    <citation type="submission" date="2023-05" db="EMBL/GenBank/DDBJ databases">
        <authorList>
            <consortium name="Lawrence Berkeley National Laboratory"/>
            <person name="Steindorff A."/>
            <person name="Hensen N."/>
            <person name="Bonometti L."/>
            <person name="Westerberg I."/>
            <person name="Brannstrom I.O."/>
            <person name="Guillou S."/>
            <person name="Cros-Aarteil S."/>
            <person name="Calhoun S."/>
            <person name="Haridas S."/>
            <person name="Kuo A."/>
            <person name="Mondo S."/>
            <person name="Pangilinan J."/>
            <person name="Riley R."/>
            <person name="Labutti K."/>
            <person name="Andreopoulos B."/>
            <person name="Lipzen A."/>
            <person name="Chen C."/>
            <person name="Yanf M."/>
            <person name="Daum C."/>
            <person name="Ng V."/>
            <person name="Clum A."/>
            <person name="Ohm R."/>
            <person name="Martin F."/>
            <person name="Silar P."/>
            <person name="Natvig D."/>
            <person name="Lalanne C."/>
            <person name="Gautier V."/>
            <person name="Ament-Velasquez S.L."/>
            <person name="Kruys A."/>
            <person name="Hutchinson M.I."/>
            <person name="Powell A.J."/>
            <person name="Barry K."/>
            <person name="Miller A.N."/>
            <person name="Grigoriev I.V."/>
            <person name="Debuchy R."/>
            <person name="Gladieux P."/>
            <person name="Thoren M.H."/>
            <person name="Johannesson H."/>
        </authorList>
    </citation>
    <scope>NUCLEOTIDE SEQUENCE</scope>
    <source>
        <strain evidence="2">CBS 757.83</strain>
    </source>
</reference>
<dbReference type="Proteomes" id="UP001305647">
    <property type="component" value="Unassembled WGS sequence"/>
</dbReference>
<feature type="compositionally biased region" description="Basic residues" evidence="1">
    <location>
        <begin position="54"/>
        <end position="68"/>
    </location>
</feature>
<sequence>MTARRIFVSISPKSPFWSLTGMPQSVRPEPIEAVAADWPVTPPARDPHDPNRLRIAKGNRFGPKRPSKHAVAAAHIETEGGGPRNGGRRPRYHVVDPVQRRVYRKGWELG</sequence>
<feature type="region of interest" description="Disordered" evidence="1">
    <location>
        <begin position="39"/>
        <end position="68"/>
    </location>
</feature>
<comment type="caution">
    <text evidence="2">The sequence shown here is derived from an EMBL/GenBank/DDBJ whole genome shotgun (WGS) entry which is preliminary data.</text>
</comment>
<dbReference type="EMBL" id="MU863745">
    <property type="protein sequence ID" value="KAK4096030.1"/>
    <property type="molecule type" value="Genomic_DNA"/>
</dbReference>